<gene>
    <name evidence="7" type="ORF">OLC1_LOCUS19235</name>
</gene>
<dbReference type="PANTHER" id="PTHR31989">
    <property type="entry name" value="NAC DOMAIN-CONTAINING PROTEIN 82-RELATED"/>
    <property type="match status" value="1"/>
</dbReference>
<sequence length="273" mass="30297">MNNVVGVRFRPIQEELVGYFLKKKVSGDPFTEQEKGYFAEVNLYGPNSNPWEVLTDDHPWHLVMDPDGISLYSQKNFYVFTRLSSDNVVGKTNRVAGCGTWVADSPAEPVIDNHYLGSGKKIGEYKTFKFESSVPEQSVGRWTMVEFSIDAAANGIPAAGESIHSDYVLCKLIDGNGGTVWYYLKKDFRKCIDGGGTERVMEENGSVESHKVLYILTHLSSNNVAGCGTWNANSPAEPVTDHYYGSGQKIGECKAFPFESPVHSVQTVDRLFN</sequence>
<dbReference type="Pfam" id="PF02365">
    <property type="entry name" value="NAM"/>
    <property type="match status" value="1"/>
</dbReference>
<dbReference type="GO" id="GO:0003677">
    <property type="term" value="F:DNA binding"/>
    <property type="evidence" value="ECO:0007669"/>
    <property type="project" value="UniProtKB-KW"/>
</dbReference>
<evidence type="ECO:0000256" key="2">
    <source>
        <dbReference type="ARBA" id="ARBA00023015"/>
    </source>
</evidence>
<keyword evidence="3" id="KW-0238">DNA-binding</keyword>
<keyword evidence="8" id="KW-1185">Reference proteome</keyword>
<proteinExistence type="predicted"/>
<dbReference type="Proteomes" id="UP001161247">
    <property type="component" value="Chromosome 7"/>
</dbReference>
<evidence type="ECO:0000256" key="3">
    <source>
        <dbReference type="ARBA" id="ARBA00023125"/>
    </source>
</evidence>
<dbReference type="GO" id="GO:0006355">
    <property type="term" value="P:regulation of DNA-templated transcription"/>
    <property type="evidence" value="ECO:0007669"/>
    <property type="project" value="InterPro"/>
</dbReference>
<name>A0AAV1DVQ1_OLDCO</name>
<keyword evidence="4" id="KW-0804">Transcription</keyword>
<dbReference type="GO" id="GO:0005634">
    <property type="term" value="C:nucleus"/>
    <property type="evidence" value="ECO:0007669"/>
    <property type="project" value="UniProtKB-SubCell"/>
</dbReference>
<dbReference type="InterPro" id="IPR003441">
    <property type="entry name" value="NAC-dom"/>
</dbReference>
<evidence type="ECO:0000256" key="4">
    <source>
        <dbReference type="ARBA" id="ARBA00023163"/>
    </source>
</evidence>
<organism evidence="7 8">
    <name type="scientific">Oldenlandia corymbosa var. corymbosa</name>
    <dbReference type="NCBI Taxonomy" id="529605"/>
    <lineage>
        <taxon>Eukaryota</taxon>
        <taxon>Viridiplantae</taxon>
        <taxon>Streptophyta</taxon>
        <taxon>Embryophyta</taxon>
        <taxon>Tracheophyta</taxon>
        <taxon>Spermatophyta</taxon>
        <taxon>Magnoliopsida</taxon>
        <taxon>eudicotyledons</taxon>
        <taxon>Gunneridae</taxon>
        <taxon>Pentapetalae</taxon>
        <taxon>asterids</taxon>
        <taxon>lamiids</taxon>
        <taxon>Gentianales</taxon>
        <taxon>Rubiaceae</taxon>
        <taxon>Rubioideae</taxon>
        <taxon>Spermacoceae</taxon>
        <taxon>Hedyotis-Oldenlandia complex</taxon>
        <taxon>Oldenlandia</taxon>
    </lineage>
</organism>
<evidence type="ECO:0000313" key="8">
    <source>
        <dbReference type="Proteomes" id="UP001161247"/>
    </source>
</evidence>
<dbReference type="InterPro" id="IPR036093">
    <property type="entry name" value="NAC_dom_sf"/>
</dbReference>
<dbReference type="EMBL" id="OX459124">
    <property type="protein sequence ID" value="CAI9111956.1"/>
    <property type="molecule type" value="Genomic_DNA"/>
</dbReference>
<evidence type="ECO:0000313" key="7">
    <source>
        <dbReference type="EMBL" id="CAI9111956.1"/>
    </source>
</evidence>
<dbReference type="AlphaFoldDB" id="A0AAV1DVQ1"/>
<keyword evidence="5" id="KW-0539">Nucleus</keyword>
<evidence type="ECO:0000256" key="5">
    <source>
        <dbReference type="ARBA" id="ARBA00023242"/>
    </source>
</evidence>
<comment type="subcellular location">
    <subcellularLocation>
        <location evidence="1">Nucleus</location>
    </subcellularLocation>
</comment>
<keyword evidence="2" id="KW-0805">Transcription regulation</keyword>
<dbReference type="Gene3D" id="2.170.150.80">
    <property type="entry name" value="NAC domain"/>
    <property type="match status" value="1"/>
</dbReference>
<reference evidence="7" key="1">
    <citation type="submission" date="2023-03" db="EMBL/GenBank/DDBJ databases">
        <authorList>
            <person name="Julca I."/>
        </authorList>
    </citation>
    <scope>NUCLEOTIDE SEQUENCE</scope>
</reference>
<protein>
    <submittedName>
        <fullName evidence="7">OLC1v1012310C4</fullName>
    </submittedName>
</protein>
<evidence type="ECO:0000259" key="6">
    <source>
        <dbReference type="Pfam" id="PF02365"/>
    </source>
</evidence>
<evidence type="ECO:0000256" key="1">
    <source>
        <dbReference type="ARBA" id="ARBA00004123"/>
    </source>
</evidence>
<dbReference type="SUPFAM" id="SSF101941">
    <property type="entry name" value="NAC domain"/>
    <property type="match status" value="1"/>
</dbReference>
<feature type="domain" description="NAC" evidence="6">
    <location>
        <begin position="5"/>
        <end position="149"/>
    </location>
</feature>
<accession>A0AAV1DVQ1</accession>